<gene>
    <name evidence="1" type="ORF">METZ01_LOCUS144060</name>
</gene>
<evidence type="ECO:0000313" key="1">
    <source>
        <dbReference type="EMBL" id="SVA91206.1"/>
    </source>
</evidence>
<dbReference type="EMBL" id="UINC01022161">
    <property type="protein sequence ID" value="SVA91206.1"/>
    <property type="molecule type" value="Genomic_DNA"/>
</dbReference>
<dbReference type="AlphaFoldDB" id="A0A381ZPK4"/>
<organism evidence="1">
    <name type="scientific">marine metagenome</name>
    <dbReference type="NCBI Taxonomy" id="408172"/>
    <lineage>
        <taxon>unclassified sequences</taxon>
        <taxon>metagenomes</taxon>
        <taxon>ecological metagenomes</taxon>
    </lineage>
</organism>
<accession>A0A381ZPK4</accession>
<sequence length="44" mass="5391">PQFYGRLIINGKHYRKYLDTENFNEGEELLFQWKIELPLYLMVA</sequence>
<proteinExistence type="predicted"/>
<name>A0A381ZPK4_9ZZZZ</name>
<protein>
    <submittedName>
        <fullName evidence="1">Uncharacterized protein</fullName>
    </submittedName>
</protein>
<reference evidence="1" key="1">
    <citation type="submission" date="2018-05" db="EMBL/GenBank/DDBJ databases">
        <authorList>
            <person name="Lanie J.A."/>
            <person name="Ng W.-L."/>
            <person name="Kazmierczak K.M."/>
            <person name="Andrzejewski T.M."/>
            <person name="Davidsen T.M."/>
            <person name="Wayne K.J."/>
            <person name="Tettelin H."/>
            <person name="Glass J.I."/>
            <person name="Rusch D."/>
            <person name="Podicherti R."/>
            <person name="Tsui H.-C.T."/>
            <person name="Winkler M.E."/>
        </authorList>
    </citation>
    <scope>NUCLEOTIDE SEQUENCE</scope>
</reference>
<feature type="non-terminal residue" evidence="1">
    <location>
        <position position="1"/>
    </location>
</feature>